<accession>A0ABP7C0U7</accession>
<dbReference type="SUPFAM" id="SSF53335">
    <property type="entry name" value="S-adenosyl-L-methionine-dependent methyltransferases"/>
    <property type="match status" value="1"/>
</dbReference>
<evidence type="ECO:0000313" key="4">
    <source>
        <dbReference type="EMBL" id="GAA3675838.1"/>
    </source>
</evidence>
<dbReference type="InterPro" id="IPR029063">
    <property type="entry name" value="SAM-dependent_MTases_sf"/>
</dbReference>
<dbReference type="Gene3D" id="3.40.50.150">
    <property type="entry name" value="Vaccinia Virus protein VP39"/>
    <property type="match status" value="1"/>
</dbReference>
<name>A0ABP7C0U7_9ACTN</name>
<evidence type="ECO:0000256" key="1">
    <source>
        <dbReference type="ARBA" id="ARBA00022603"/>
    </source>
</evidence>
<dbReference type="CDD" id="cd02440">
    <property type="entry name" value="AdoMet_MTases"/>
    <property type="match status" value="1"/>
</dbReference>
<dbReference type="PANTHER" id="PTHR43464:SF19">
    <property type="entry name" value="UBIQUINONE BIOSYNTHESIS O-METHYLTRANSFERASE, MITOCHONDRIAL"/>
    <property type="match status" value="1"/>
</dbReference>
<dbReference type="Proteomes" id="UP001500902">
    <property type="component" value="Unassembled WGS sequence"/>
</dbReference>
<keyword evidence="1" id="KW-0489">Methyltransferase</keyword>
<evidence type="ECO:0000256" key="2">
    <source>
        <dbReference type="ARBA" id="ARBA00022679"/>
    </source>
</evidence>
<dbReference type="Pfam" id="PF05401">
    <property type="entry name" value="NodS"/>
    <property type="match status" value="1"/>
</dbReference>
<organism evidence="4 5">
    <name type="scientific">Nonomuraea antimicrobica</name>
    <dbReference type="NCBI Taxonomy" id="561173"/>
    <lineage>
        <taxon>Bacteria</taxon>
        <taxon>Bacillati</taxon>
        <taxon>Actinomycetota</taxon>
        <taxon>Actinomycetes</taxon>
        <taxon>Streptosporangiales</taxon>
        <taxon>Streptosporangiaceae</taxon>
        <taxon>Nonomuraea</taxon>
    </lineage>
</organism>
<keyword evidence="2" id="KW-0808">Transferase</keyword>
<gene>
    <name evidence="4" type="ORF">GCM10022224_045020</name>
</gene>
<sequence length="229" mass="25948">MIVLRQPRRETGPQPIPELLHRALFKGVSLLPPGGQAVVLRRYFDWWHRSPDPWRLQTDAYEQRKYATTLQVLPDRPYRRILDVGCAEGAFTHLIAAEYPEAQVTGVDISERALNRARARPGPPLLSFTRADLIAYGQPGEFDLVVCAETLYYLGRDDRLRLASARLVELVRPGGLLLLVHPWPEADRLYTYLGDPMTRVLHHVDEDAHRPFSVTVFQSQPGPDAAAQP</sequence>
<evidence type="ECO:0008006" key="6">
    <source>
        <dbReference type="Google" id="ProtNLM"/>
    </source>
</evidence>
<protein>
    <recommendedName>
        <fullName evidence="6">Nodulation protein S (NodS)</fullName>
    </recommendedName>
</protein>
<evidence type="ECO:0000313" key="5">
    <source>
        <dbReference type="Proteomes" id="UP001500902"/>
    </source>
</evidence>
<evidence type="ECO:0000256" key="3">
    <source>
        <dbReference type="ARBA" id="ARBA00022691"/>
    </source>
</evidence>
<keyword evidence="5" id="KW-1185">Reference proteome</keyword>
<reference evidence="5" key="1">
    <citation type="journal article" date="2019" name="Int. J. Syst. Evol. Microbiol.">
        <title>The Global Catalogue of Microorganisms (GCM) 10K type strain sequencing project: providing services to taxonomists for standard genome sequencing and annotation.</title>
        <authorList>
            <consortium name="The Broad Institute Genomics Platform"/>
            <consortium name="The Broad Institute Genome Sequencing Center for Infectious Disease"/>
            <person name="Wu L."/>
            <person name="Ma J."/>
        </authorList>
    </citation>
    <scope>NUCLEOTIDE SEQUENCE [LARGE SCALE GENOMIC DNA]</scope>
    <source>
        <strain evidence="5">JCM 16904</strain>
    </source>
</reference>
<dbReference type="EMBL" id="BAAAZP010000087">
    <property type="protein sequence ID" value="GAA3675838.1"/>
    <property type="molecule type" value="Genomic_DNA"/>
</dbReference>
<comment type="caution">
    <text evidence="4">The sequence shown here is derived from an EMBL/GenBank/DDBJ whole genome shotgun (WGS) entry which is preliminary data.</text>
</comment>
<proteinExistence type="predicted"/>
<keyword evidence="3" id="KW-0949">S-adenosyl-L-methionine</keyword>
<dbReference type="InterPro" id="IPR008715">
    <property type="entry name" value="SAM-MeTfrase_NodS-like"/>
</dbReference>
<dbReference type="PANTHER" id="PTHR43464">
    <property type="entry name" value="METHYLTRANSFERASE"/>
    <property type="match status" value="1"/>
</dbReference>